<dbReference type="InterPro" id="IPR000064">
    <property type="entry name" value="NLP_P60_dom"/>
</dbReference>
<evidence type="ECO:0000256" key="4">
    <source>
        <dbReference type="ARBA" id="ARBA00022807"/>
    </source>
</evidence>
<dbReference type="GO" id="GO:0006508">
    <property type="term" value="P:proteolysis"/>
    <property type="evidence" value="ECO:0007669"/>
    <property type="project" value="UniProtKB-KW"/>
</dbReference>
<evidence type="ECO:0000313" key="8">
    <source>
        <dbReference type="EMBL" id="MBC8530239.1"/>
    </source>
</evidence>
<dbReference type="GO" id="GO:0008234">
    <property type="term" value="F:cysteine-type peptidase activity"/>
    <property type="evidence" value="ECO:0007669"/>
    <property type="project" value="UniProtKB-KW"/>
</dbReference>
<dbReference type="AlphaFoldDB" id="A0A926HN58"/>
<dbReference type="RefSeq" id="WP_249314129.1">
    <property type="nucleotide sequence ID" value="NZ_JACRSR010000001.1"/>
</dbReference>
<dbReference type="PANTHER" id="PTHR47053:SF1">
    <property type="entry name" value="MUREIN DD-ENDOPEPTIDASE MEPH-RELATED"/>
    <property type="match status" value="1"/>
</dbReference>
<evidence type="ECO:0000256" key="6">
    <source>
        <dbReference type="SAM" id="SignalP"/>
    </source>
</evidence>
<dbReference type="InterPro" id="IPR036365">
    <property type="entry name" value="PGBD-like_sf"/>
</dbReference>
<evidence type="ECO:0000313" key="9">
    <source>
        <dbReference type="Proteomes" id="UP000623172"/>
    </source>
</evidence>
<gene>
    <name evidence="8" type="ORF">H8696_00060</name>
</gene>
<dbReference type="SUPFAM" id="SSF54001">
    <property type="entry name" value="Cysteine proteinases"/>
    <property type="match status" value="1"/>
</dbReference>
<keyword evidence="6" id="KW-0732">Signal</keyword>
<dbReference type="Pfam" id="PF00877">
    <property type="entry name" value="NLPC_P60"/>
    <property type="match status" value="1"/>
</dbReference>
<accession>A0A926HN58</accession>
<comment type="caution">
    <text evidence="8">The sequence shown here is derived from an EMBL/GenBank/DDBJ whole genome shotgun (WGS) entry which is preliminary data.</text>
</comment>
<protein>
    <submittedName>
        <fullName evidence="8">Peptidoglycan-binding protein</fullName>
    </submittedName>
</protein>
<feature type="region of interest" description="Disordered" evidence="5">
    <location>
        <begin position="262"/>
        <end position="290"/>
    </location>
</feature>
<evidence type="ECO:0000256" key="5">
    <source>
        <dbReference type="SAM" id="MobiDB-lite"/>
    </source>
</evidence>
<feature type="signal peptide" evidence="6">
    <location>
        <begin position="1"/>
        <end position="27"/>
    </location>
</feature>
<organism evidence="8 9">
    <name type="scientific">Gehongia tenuis</name>
    <dbReference type="NCBI Taxonomy" id="2763655"/>
    <lineage>
        <taxon>Bacteria</taxon>
        <taxon>Bacillati</taxon>
        <taxon>Bacillota</taxon>
        <taxon>Clostridia</taxon>
        <taxon>Christensenellales</taxon>
        <taxon>Christensenellaceae</taxon>
        <taxon>Gehongia</taxon>
    </lineage>
</organism>
<keyword evidence="4" id="KW-0788">Thiol protease</keyword>
<dbReference type="Gene3D" id="3.90.1720.10">
    <property type="entry name" value="endopeptidase domain like (from Nostoc punctiforme)"/>
    <property type="match status" value="1"/>
</dbReference>
<feature type="chain" id="PRO_5037940235" evidence="6">
    <location>
        <begin position="28"/>
        <end position="415"/>
    </location>
</feature>
<reference evidence="8" key="1">
    <citation type="submission" date="2020-08" db="EMBL/GenBank/DDBJ databases">
        <title>Genome public.</title>
        <authorList>
            <person name="Liu C."/>
            <person name="Sun Q."/>
        </authorList>
    </citation>
    <scope>NUCLEOTIDE SEQUENCE</scope>
    <source>
        <strain evidence="8">NSJ-53</strain>
    </source>
</reference>
<keyword evidence="9" id="KW-1185">Reference proteome</keyword>
<comment type="similarity">
    <text evidence="1">Belongs to the peptidase C40 family.</text>
</comment>
<dbReference type="EMBL" id="JACRSR010000001">
    <property type="protein sequence ID" value="MBC8530239.1"/>
    <property type="molecule type" value="Genomic_DNA"/>
</dbReference>
<dbReference type="InterPro" id="IPR051202">
    <property type="entry name" value="Peptidase_C40"/>
</dbReference>
<evidence type="ECO:0000256" key="2">
    <source>
        <dbReference type="ARBA" id="ARBA00022670"/>
    </source>
</evidence>
<dbReference type="Gene3D" id="1.10.101.10">
    <property type="entry name" value="PGBD-like superfamily/PGBD"/>
    <property type="match status" value="3"/>
</dbReference>
<evidence type="ECO:0000256" key="1">
    <source>
        <dbReference type="ARBA" id="ARBA00007074"/>
    </source>
</evidence>
<dbReference type="InterPro" id="IPR002477">
    <property type="entry name" value="Peptidoglycan-bd-like"/>
</dbReference>
<dbReference type="Pfam" id="PF01471">
    <property type="entry name" value="PG_binding_1"/>
    <property type="match status" value="3"/>
</dbReference>
<proteinExistence type="inferred from homology"/>
<dbReference type="SUPFAM" id="SSF47090">
    <property type="entry name" value="PGBD-like"/>
    <property type="match status" value="3"/>
</dbReference>
<feature type="region of interest" description="Disordered" evidence="5">
    <location>
        <begin position="90"/>
        <end position="114"/>
    </location>
</feature>
<dbReference type="Proteomes" id="UP000623172">
    <property type="component" value="Unassembled WGS sequence"/>
</dbReference>
<keyword evidence="3" id="KW-0378">Hydrolase</keyword>
<feature type="domain" description="NlpC/P60" evidence="7">
    <location>
        <begin position="291"/>
        <end position="415"/>
    </location>
</feature>
<evidence type="ECO:0000259" key="7">
    <source>
        <dbReference type="PROSITE" id="PS51935"/>
    </source>
</evidence>
<dbReference type="InterPro" id="IPR038765">
    <property type="entry name" value="Papain-like_cys_pep_sf"/>
</dbReference>
<evidence type="ECO:0000256" key="3">
    <source>
        <dbReference type="ARBA" id="ARBA00022801"/>
    </source>
</evidence>
<name>A0A926HN58_9FIRM</name>
<keyword evidence="2" id="KW-0645">Protease</keyword>
<dbReference type="PANTHER" id="PTHR47053">
    <property type="entry name" value="MUREIN DD-ENDOPEPTIDASE MEPH-RELATED"/>
    <property type="match status" value="1"/>
</dbReference>
<dbReference type="PROSITE" id="PS51935">
    <property type="entry name" value="NLPC_P60"/>
    <property type="match status" value="1"/>
</dbReference>
<sequence length="415" mass="42908">MKKLGTLILSGVVVSGLLLANPMQIQAAGVVKRGDQGETVTQLQDALADEGHFTFGKSTGYFGTITEDAVIDYQKSNGLQVDGKAGPETLGSLGLTDGGSGSSGTGSTASSNDVLKLGSRGDMVSTLQQKLKNEGYYTYSEITGYYGPITQQAVTAYQKAKGLPQTGVAASMTLGALGMTGGNAEVSQEDTSSSSGSLRVGDRNDEVVKVQTILRDKGYFRTNVTGYFGSITEAAVIAFQKDYGIDPIGVVGPQTRAALYGSSSGSSSNANFSNSAAEQGDSSSDSNPAPSASASNIVAYAKQFMGTPYVYGGNGPNAFDCSGFVKYVFANAGIGLSRTATAQSGDGVAVSRSNLQTGDLIFFDTISGNSKPIDHVGIYIGDGQFIHCSTSKGVTISDLSSGYYSRNYTCATRIQ</sequence>
<dbReference type="InterPro" id="IPR036366">
    <property type="entry name" value="PGBDSf"/>
</dbReference>